<dbReference type="AlphaFoldDB" id="A0A6M7UDM5"/>
<protein>
    <submittedName>
        <fullName evidence="1">Uncharacterized protein</fullName>
    </submittedName>
</protein>
<name>A0A6M7UDM5_9HYPH</name>
<reference evidence="1 2" key="1">
    <citation type="submission" date="2018-10" db="EMBL/GenBank/DDBJ databases">
        <authorList>
            <person name="Perry B.J."/>
            <person name="Sullivan J.T."/>
            <person name="Murphy R.J.T."/>
            <person name="Ramsay J.P."/>
            <person name="Ronson C.W."/>
        </authorList>
    </citation>
    <scope>NUCLEOTIDE SEQUENCE [LARGE SCALE GENOMIC DNA]</scope>
    <source>
        <strain evidence="1 2">NZP2014</strain>
    </source>
</reference>
<evidence type="ECO:0000313" key="2">
    <source>
        <dbReference type="Proteomes" id="UP000503339"/>
    </source>
</evidence>
<keyword evidence="2" id="KW-1185">Reference proteome</keyword>
<evidence type="ECO:0000313" key="1">
    <source>
        <dbReference type="EMBL" id="QKC74806.1"/>
    </source>
</evidence>
<organism evidence="1 2">
    <name type="scientific">Mesorhizobium erdmanii</name>
    <dbReference type="NCBI Taxonomy" id="1777866"/>
    <lineage>
        <taxon>Bacteria</taxon>
        <taxon>Pseudomonadati</taxon>
        <taxon>Pseudomonadota</taxon>
        <taxon>Alphaproteobacteria</taxon>
        <taxon>Hyphomicrobiales</taxon>
        <taxon>Phyllobacteriaceae</taxon>
        <taxon>Mesorhizobium</taxon>
    </lineage>
</organism>
<gene>
    <name evidence="1" type="ORF">EB233_03990</name>
</gene>
<sequence length="61" mass="6660">MASERISVPTAKWLGRAKTGAPRLAYCSAQAELELALAVLIFILIAEGKLPWRRAQPGRVI</sequence>
<dbReference type="Proteomes" id="UP000503339">
    <property type="component" value="Chromosome"/>
</dbReference>
<dbReference type="KEGG" id="merd:EB233_03990"/>
<dbReference type="EMBL" id="CP033361">
    <property type="protein sequence ID" value="QKC74806.1"/>
    <property type="molecule type" value="Genomic_DNA"/>
</dbReference>
<proteinExistence type="predicted"/>
<accession>A0A6M7UDM5</accession>